<name>A0A9Q3DET8_9BASI</name>
<sequence>MSRNSIPLTEEKLSVKGIINPFQGENASSVRYTPKLEEWPTFSGEGEYNHIEFIRTIVMSQDDLNRPDEIILEKDKPLTWFLKEKDRLSALHPDRSDSMINMKILRKCGGELERAIKHRCVDPCLSEDYINALDDIITRTRIGKTWTRTPIESKMVPKI</sequence>
<proteinExistence type="predicted"/>
<dbReference type="EMBL" id="AVOT02015962">
    <property type="protein sequence ID" value="MBW0500722.1"/>
    <property type="molecule type" value="Genomic_DNA"/>
</dbReference>
<protein>
    <submittedName>
        <fullName evidence="1">Uncharacterized protein</fullName>
    </submittedName>
</protein>
<dbReference type="AlphaFoldDB" id="A0A9Q3DET8"/>
<dbReference type="OrthoDB" id="2507294at2759"/>
<evidence type="ECO:0000313" key="1">
    <source>
        <dbReference type="EMBL" id="MBW0500722.1"/>
    </source>
</evidence>
<gene>
    <name evidence="1" type="ORF">O181_040437</name>
</gene>
<comment type="caution">
    <text evidence="1">The sequence shown here is derived from an EMBL/GenBank/DDBJ whole genome shotgun (WGS) entry which is preliminary data.</text>
</comment>
<dbReference type="Proteomes" id="UP000765509">
    <property type="component" value="Unassembled WGS sequence"/>
</dbReference>
<accession>A0A9Q3DET8</accession>
<evidence type="ECO:0000313" key="2">
    <source>
        <dbReference type="Proteomes" id="UP000765509"/>
    </source>
</evidence>
<reference evidence="1" key="1">
    <citation type="submission" date="2021-03" db="EMBL/GenBank/DDBJ databases">
        <title>Draft genome sequence of rust myrtle Austropuccinia psidii MF-1, a brazilian biotype.</title>
        <authorList>
            <person name="Quecine M.C."/>
            <person name="Pachon D.M.R."/>
            <person name="Bonatelli M.L."/>
            <person name="Correr F.H."/>
            <person name="Franceschini L.M."/>
            <person name="Leite T.F."/>
            <person name="Margarido G.R.A."/>
            <person name="Almeida C.A."/>
            <person name="Ferrarezi J.A."/>
            <person name="Labate C.A."/>
        </authorList>
    </citation>
    <scope>NUCLEOTIDE SEQUENCE</scope>
    <source>
        <strain evidence="1">MF-1</strain>
    </source>
</reference>
<organism evidence="1 2">
    <name type="scientific">Austropuccinia psidii MF-1</name>
    <dbReference type="NCBI Taxonomy" id="1389203"/>
    <lineage>
        <taxon>Eukaryota</taxon>
        <taxon>Fungi</taxon>
        <taxon>Dikarya</taxon>
        <taxon>Basidiomycota</taxon>
        <taxon>Pucciniomycotina</taxon>
        <taxon>Pucciniomycetes</taxon>
        <taxon>Pucciniales</taxon>
        <taxon>Sphaerophragmiaceae</taxon>
        <taxon>Austropuccinia</taxon>
    </lineage>
</organism>
<keyword evidence="2" id="KW-1185">Reference proteome</keyword>